<keyword evidence="2" id="KW-0808">Transferase</keyword>
<dbReference type="Pfam" id="PF25270">
    <property type="entry name" value="Khk"/>
    <property type="match status" value="1"/>
</dbReference>
<dbReference type="AlphaFoldDB" id="A0A8J7W1S0"/>
<reference evidence="4" key="1">
    <citation type="submission" date="2021-04" db="EMBL/GenBank/DDBJ databases">
        <title>Sinoanaerobacter chloroacetimidivorans sp. nov., an obligate anaerobic bacterium isolated from anaerobic sludge.</title>
        <authorList>
            <person name="Bao Y."/>
        </authorList>
    </citation>
    <scope>NUCLEOTIDE SEQUENCE</scope>
    <source>
        <strain evidence="4">BAD-6</strain>
    </source>
</reference>
<dbReference type="PANTHER" id="PTHR43320:SF1">
    <property type="entry name" value="OS01G0105900 PROTEIN"/>
    <property type="match status" value="1"/>
</dbReference>
<dbReference type="RefSeq" id="WP_227019396.1">
    <property type="nucleotide sequence ID" value="NZ_JAGSND010000011.1"/>
</dbReference>
<proteinExistence type="inferred from homology"/>
<dbReference type="SUPFAM" id="SSF53613">
    <property type="entry name" value="Ribokinase-like"/>
    <property type="match status" value="1"/>
</dbReference>
<dbReference type="InterPro" id="IPR029056">
    <property type="entry name" value="Ribokinase-like"/>
</dbReference>
<comment type="similarity">
    <text evidence="1">Belongs to the carbohydrate kinase PfkB family.</text>
</comment>
<comment type="caution">
    <text evidence="4">The sequence shown here is derived from an EMBL/GenBank/DDBJ whole genome shotgun (WGS) entry which is preliminary data.</text>
</comment>
<sequence length="381" mass="42267">MCAEKIQSFAASLSGLSALLNQPVKTQKVFVGFDGFIDEIIHVVDIRFSPDSYKRISTIQAYADRIAHGSGMSTNIELVSQQIKMGGNGPILANSLLNYAVDVTYMGSVGFPDLDPTFHALHRCREIICLGPPAVTDALEFNDGKIIASKLTSLNAVTWENIKKHCSLPQLIALFEECHYLVFSNWSMIVGMNQIWEEFLNVAAPNITTSEKTVFFDLADPEKRTKEDLQIALSHIINFTKAGFRVTLSMNLKEACEISEALGKTITDYAAADPQAILDFLSDRLELFCIVIHLVDRACCRHGNSYYEVNGPYCADPKLTTGAGDNFNAGFLYGMMRSFSFTDCLYMGCATSGYYVRYAKSPVLQELIGFLNLWKENPTSI</sequence>
<name>A0A8J7W1S0_9FIRM</name>
<dbReference type="EMBL" id="JAGSND010000011">
    <property type="protein sequence ID" value="MBR0599264.1"/>
    <property type="molecule type" value="Genomic_DNA"/>
</dbReference>
<keyword evidence="5" id="KW-1185">Reference proteome</keyword>
<accession>A0A8J7W1S0</accession>
<dbReference type="PANTHER" id="PTHR43320">
    <property type="entry name" value="SUGAR KINASE"/>
    <property type="match status" value="1"/>
</dbReference>
<organism evidence="4 5">
    <name type="scientific">Sinanaerobacter chloroacetimidivorans</name>
    <dbReference type="NCBI Taxonomy" id="2818044"/>
    <lineage>
        <taxon>Bacteria</taxon>
        <taxon>Bacillati</taxon>
        <taxon>Bacillota</taxon>
        <taxon>Clostridia</taxon>
        <taxon>Peptostreptococcales</taxon>
        <taxon>Anaerovoracaceae</taxon>
        <taxon>Sinanaerobacter</taxon>
    </lineage>
</organism>
<dbReference type="InterPro" id="IPR052700">
    <property type="entry name" value="Carb_kinase_PfkB-like"/>
</dbReference>
<gene>
    <name evidence="4" type="ORF">KCX82_15350</name>
</gene>
<evidence type="ECO:0000313" key="5">
    <source>
        <dbReference type="Proteomes" id="UP000675664"/>
    </source>
</evidence>
<keyword evidence="3" id="KW-0418">Kinase</keyword>
<evidence type="ECO:0008006" key="6">
    <source>
        <dbReference type="Google" id="ProtNLM"/>
    </source>
</evidence>
<dbReference type="Proteomes" id="UP000675664">
    <property type="component" value="Unassembled WGS sequence"/>
</dbReference>
<protein>
    <recommendedName>
        <fullName evidence="6">Carbohydrate kinase PfkB domain-containing protein</fullName>
    </recommendedName>
</protein>
<dbReference type="InterPro" id="IPR057621">
    <property type="entry name" value="Khk_prokaryotic"/>
</dbReference>
<evidence type="ECO:0000256" key="3">
    <source>
        <dbReference type="ARBA" id="ARBA00022777"/>
    </source>
</evidence>
<evidence type="ECO:0000256" key="1">
    <source>
        <dbReference type="ARBA" id="ARBA00010688"/>
    </source>
</evidence>
<dbReference type="Gene3D" id="3.40.1190.20">
    <property type="match status" value="1"/>
</dbReference>
<evidence type="ECO:0000313" key="4">
    <source>
        <dbReference type="EMBL" id="MBR0599264.1"/>
    </source>
</evidence>
<reference evidence="4" key="2">
    <citation type="submission" date="2021-04" db="EMBL/GenBank/DDBJ databases">
        <authorList>
            <person name="Liu J."/>
        </authorList>
    </citation>
    <scope>NUCLEOTIDE SEQUENCE</scope>
    <source>
        <strain evidence="4">BAD-6</strain>
    </source>
</reference>
<dbReference type="GO" id="GO:0016301">
    <property type="term" value="F:kinase activity"/>
    <property type="evidence" value="ECO:0007669"/>
    <property type="project" value="UniProtKB-KW"/>
</dbReference>
<evidence type="ECO:0000256" key="2">
    <source>
        <dbReference type="ARBA" id="ARBA00022679"/>
    </source>
</evidence>